<protein>
    <submittedName>
        <fullName evidence="1">Uncharacterized protein</fullName>
    </submittedName>
</protein>
<proteinExistence type="predicted"/>
<evidence type="ECO:0000313" key="1">
    <source>
        <dbReference type="EMBL" id="DAD78611.1"/>
    </source>
</evidence>
<name>A0A8S5M9I6_9CAUD</name>
<accession>A0A8S5M9I6</accession>
<dbReference type="EMBL" id="BK014848">
    <property type="protein sequence ID" value="DAD78611.1"/>
    <property type="molecule type" value="Genomic_DNA"/>
</dbReference>
<organism evidence="1">
    <name type="scientific">Siphoviridae sp. ctEYW18</name>
    <dbReference type="NCBI Taxonomy" id="2826208"/>
    <lineage>
        <taxon>Viruses</taxon>
        <taxon>Duplodnaviria</taxon>
        <taxon>Heunggongvirae</taxon>
        <taxon>Uroviricota</taxon>
        <taxon>Caudoviricetes</taxon>
    </lineage>
</organism>
<reference evidence="1" key="1">
    <citation type="journal article" date="2021" name="Proc. Natl. Acad. Sci. U.S.A.">
        <title>A Catalog of Tens of Thousands of Viruses from Human Metagenomes Reveals Hidden Associations with Chronic Diseases.</title>
        <authorList>
            <person name="Tisza M.J."/>
            <person name="Buck C.B."/>
        </authorList>
    </citation>
    <scope>NUCLEOTIDE SEQUENCE</scope>
    <source>
        <strain evidence="1">CtEYW18</strain>
    </source>
</reference>
<sequence length="72" mass="8254">MSKNFDLLDLWPGVNRIKVEKIDTIKNFEIRDSLPGTKRIRAYENGKWIVDMILTDDNVNGACYRGVQTLPG</sequence>